<dbReference type="Pfam" id="PF01594">
    <property type="entry name" value="AI-2E_transport"/>
    <property type="match status" value="2"/>
</dbReference>
<evidence type="ECO:0000256" key="6">
    <source>
        <dbReference type="ARBA" id="ARBA00022989"/>
    </source>
</evidence>
<dbReference type="PANTHER" id="PTHR21716">
    <property type="entry name" value="TRANSMEMBRANE PROTEIN"/>
    <property type="match status" value="1"/>
</dbReference>
<accession>A0A7V4XQX6</accession>
<comment type="similarity">
    <text evidence="2">Belongs to the autoinducer-2 exporter (AI-2E) (TC 2.A.86) family.</text>
</comment>
<comment type="caution">
    <text evidence="9">The sequence shown here is derived from an EMBL/GenBank/DDBJ whole genome shotgun (WGS) entry which is preliminary data.</text>
</comment>
<dbReference type="InterPro" id="IPR002549">
    <property type="entry name" value="AI-2E-like"/>
</dbReference>
<dbReference type="AlphaFoldDB" id="A0A7V4XQX6"/>
<feature type="transmembrane region" description="Helical" evidence="8">
    <location>
        <begin position="260"/>
        <end position="277"/>
    </location>
</feature>
<keyword evidence="4" id="KW-1003">Cell membrane</keyword>
<evidence type="ECO:0000256" key="5">
    <source>
        <dbReference type="ARBA" id="ARBA00022692"/>
    </source>
</evidence>
<feature type="transmembrane region" description="Helical" evidence="8">
    <location>
        <begin position="192"/>
        <end position="220"/>
    </location>
</feature>
<feature type="transmembrane region" description="Helical" evidence="8">
    <location>
        <begin position="322"/>
        <end position="339"/>
    </location>
</feature>
<proteinExistence type="inferred from homology"/>
<name>A0A7V4XQX6_9BACT</name>
<feature type="transmembrane region" description="Helical" evidence="8">
    <location>
        <begin position="35"/>
        <end position="53"/>
    </location>
</feature>
<evidence type="ECO:0000256" key="3">
    <source>
        <dbReference type="ARBA" id="ARBA00022448"/>
    </source>
</evidence>
<feature type="transmembrane region" description="Helical" evidence="8">
    <location>
        <begin position="65"/>
        <end position="91"/>
    </location>
</feature>
<feature type="transmembrane region" description="Helical" evidence="8">
    <location>
        <begin position="12"/>
        <end position="29"/>
    </location>
</feature>
<comment type="subcellular location">
    <subcellularLocation>
        <location evidence="1">Cell membrane</location>
        <topology evidence="1">Multi-pass membrane protein</topology>
    </subcellularLocation>
</comment>
<feature type="transmembrane region" description="Helical" evidence="8">
    <location>
        <begin position="359"/>
        <end position="384"/>
    </location>
</feature>
<sequence length="642" mass="70198">MAAETASLTRKSLFDGNPALLLALVIAALYFGRDIFIPLAMALILSFLLTPLAERVEQRLHLRRIPSVILVAIVAFGCMAIIGWVVAAQLLTVVDALPNYRDNIQAKIDAIHAPAKGPVAQAVRSIQEISNALSSGPSQPAPAQEVQLPSFRRMTRADLEKEILRLQAESQTTANKGPTPVVLVSPPVSETAYLGTILLPVVKPLGILAAMLVFTVYMLLRREDLRNRVLLLAGVGHINIMSQALNDAAGRISRYLRMNVMVNAGFGVVAGVGLYLLHVPNATLWGVLAGLMRMVPYFGIWAAGSATFIFTLAVFPGWWHPLFVAMMLVTIELLISNFFEPWFYGSHTGVSSLALLVSAIVWTILWGWAGLILSTPLTVCLIVIGQHIPQLRFLHILLGDSAELEPDAALYERLLAMDQAEARIIARDYLEERSLLELYDGVLLPALVLAEQDRHKGDLDELRTTYVHQSIAEIVAEFAEHKPAWPPSLETVMQRAPALRCGPVVCVAASDYADELAAGMMAQLLERAGRDTLLLPSNALSPEILERLALEQDTVLCLSALPPFAFAHARALCLQLRQQMPHQRIAVGLWNEQEDSADMLVRFGRAAPNTVFFTMREAMTYLLGCENPRSAPAMPESAASGV</sequence>
<evidence type="ECO:0000256" key="2">
    <source>
        <dbReference type="ARBA" id="ARBA00009773"/>
    </source>
</evidence>
<reference evidence="9" key="1">
    <citation type="journal article" date="2020" name="mSystems">
        <title>Genome- and Community-Level Interaction Insights into Carbon Utilization and Element Cycling Functions of Hydrothermarchaeota in Hydrothermal Sediment.</title>
        <authorList>
            <person name="Zhou Z."/>
            <person name="Liu Y."/>
            <person name="Xu W."/>
            <person name="Pan J."/>
            <person name="Luo Z.H."/>
            <person name="Li M."/>
        </authorList>
    </citation>
    <scope>NUCLEOTIDE SEQUENCE [LARGE SCALE GENOMIC DNA]</scope>
    <source>
        <strain evidence="9">SpSt-855</strain>
    </source>
</reference>
<keyword evidence="6 8" id="KW-1133">Transmembrane helix</keyword>
<feature type="transmembrane region" description="Helical" evidence="8">
    <location>
        <begin position="297"/>
        <end position="315"/>
    </location>
</feature>
<dbReference type="GO" id="GO:0005886">
    <property type="term" value="C:plasma membrane"/>
    <property type="evidence" value="ECO:0007669"/>
    <property type="project" value="UniProtKB-SubCell"/>
</dbReference>
<evidence type="ECO:0000256" key="8">
    <source>
        <dbReference type="SAM" id="Phobius"/>
    </source>
</evidence>
<evidence type="ECO:0000256" key="4">
    <source>
        <dbReference type="ARBA" id="ARBA00022475"/>
    </source>
</evidence>
<evidence type="ECO:0000256" key="1">
    <source>
        <dbReference type="ARBA" id="ARBA00004651"/>
    </source>
</evidence>
<evidence type="ECO:0000256" key="7">
    <source>
        <dbReference type="ARBA" id="ARBA00023136"/>
    </source>
</evidence>
<organism evidence="9">
    <name type="scientific">Acidobacterium capsulatum</name>
    <dbReference type="NCBI Taxonomy" id="33075"/>
    <lineage>
        <taxon>Bacteria</taxon>
        <taxon>Pseudomonadati</taxon>
        <taxon>Acidobacteriota</taxon>
        <taxon>Terriglobia</taxon>
        <taxon>Terriglobales</taxon>
        <taxon>Acidobacteriaceae</taxon>
        <taxon>Acidobacterium</taxon>
    </lineage>
</organism>
<keyword evidence="3" id="KW-0813">Transport</keyword>
<dbReference type="EMBL" id="DTKL01000011">
    <property type="protein sequence ID" value="HGY93366.1"/>
    <property type="molecule type" value="Genomic_DNA"/>
</dbReference>
<dbReference type="PANTHER" id="PTHR21716:SF53">
    <property type="entry name" value="PERMEASE PERM-RELATED"/>
    <property type="match status" value="1"/>
</dbReference>
<protein>
    <submittedName>
        <fullName evidence="9">AI-2E family transporter</fullName>
    </submittedName>
</protein>
<gene>
    <name evidence="9" type="ORF">ENW50_01550</name>
</gene>
<evidence type="ECO:0000313" key="9">
    <source>
        <dbReference type="EMBL" id="HGY93366.1"/>
    </source>
</evidence>
<keyword evidence="5 8" id="KW-0812">Transmembrane</keyword>
<keyword evidence="7 8" id="KW-0472">Membrane</keyword>